<protein>
    <recommendedName>
        <fullName evidence="4">DUF2569 domain-containing protein</fullName>
    </recommendedName>
</protein>
<evidence type="ECO:0000313" key="3">
    <source>
        <dbReference type="Proteomes" id="UP000565455"/>
    </source>
</evidence>
<organism evidence="2 3">
    <name type="scientific">Methylobacterium fujisawaense</name>
    <dbReference type="NCBI Taxonomy" id="107400"/>
    <lineage>
        <taxon>Bacteria</taxon>
        <taxon>Pseudomonadati</taxon>
        <taxon>Pseudomonadota</taxon>
        <taxon>Alphaproteobacteria</taxon>
        <taxon>Hyphomicrobiales</taxon>
        <taxon>Methylobacteriaceae</taxon>
        <taxon>Methylobacterium</taxon>
    </lineage>
</organism>
<feature type="transmembrane region" description="Helical" evidence="1">
    <location>
        <begin position="40"/>
        <end position="61"/>
    </location>
</feature>
<feature type="transmembrane region" description="Helical" evidence="1">
    <location>
        <begin position="12"/>
        <end position="34"/>
    </location>
</feature>
<feature type="transmembrane region" description="Helical" evidence="1">
    <location>
        <begin position="149"/>
        <end position="172"/>
    </location>
</feature>
<keyword evidence="1" id="KW-0812">Transmembrane</keyword>
<name>A0ABR6DAM0_9HYPH</name>
<gene>
    <name evidence="2" type="ORF">GGQ91_002530</name>
</gene>
<evidence type="ECO:0000256" key="1">
    <source>
        <dbReference type="SAM" id="Phobius"/>
    </source>
</evidence>
<evidence type="ECO:0000313" key="2">
    <source>
        <dbReference type="EMBL" id="MBA9063142.1"/>
    </source>
</evidence>
<sequence>MNRSRIAVGFHRVGLILAVPVAAIGAGLLIAGAAEAGDRSTLAAVGGVALAVAGALYATCWSVGWAVRGFMGEPEVEPTPASLGAAANPVLAPVAVEGPRWVKRAPPTGFRGWLLLPAFGTIVAPFFPAKAAIDLVEVVTQAKDRSHPVFLFVYGEIALNCAMIALSAWALVLMVQRDRRYPKVYIAALAATAALVTADALLAQALFGVAIDQETGRSMGRAIGAALIWIPYMRKSKRVAGTFSK</sequence>
<reference evidence="2 3" key="1">
    <citation type="submission" date="2020-08" db="EMBL/GenBank/DDBJ databases">
        <title>Genomic Encyclopedia of Type Strains, Phase IV (KMG-IV): sequencing the most valuable type-strain genomes for metagenomic binning, comparative biology and taxonomic classification.</title>
        <authorList>
            <person name="Goeker M."/>
        </authorList>
    </citation>
    <scope>NUCLEOTIDE SEQUENCE [LARGE SCALE GENOMIC DNA]</scope>
    <source>
        <strain evidence="2 3">DSM 5686</strain>
    </source>
</reference>
<dbReference type="InterPro" id="IPR019690">
    <property type="entry name" value="DUF2569"/>
</dbReference>
<comment type="caution">
    <text evidence="2">The sequence shown here is derived from an EMBL/GenBank/DDBJ whole genome shotgun (WGS) entry which is preliminary data.</text>
</comment>
<dbReference type="GeneID" id="96604229"/>
<proteinExistence type="predicted"/>
<keyword evidence="1" id="KW-0472">Membrane</keyword>
<keyword evidence="1" id="KW-1133">Transmembrane helix</keyword>
<dbReference type="RefSeq" id="WP_182592075.1">
    <property type="nucleotide sequence ID" value="NZ_JACJIM010000003.1"/>
</dbReference>
<feature type="transmembrane region" description="Helical" evidence="1">
    <location>
        <begin position="184"/>
        <end position="207"/>
    </location>
</feature>
<evidence type="ECO:0008006" key="4">
    <source>
        <dbReference type="Google" id="ProtNLM"/>
    </source>
</evidence>
<dbReference type="Proteomes" id="UP000565455">
    <property type="component" value="Unassembled WGS sequence"/>
</dbReference>
<dbReference type="Pfam" id="PF10754">
    <property type="entry name" value="DUF2569"/>
    <property type="match status" value="1"/>
</dbReference>
<feature type="transmembrane region" description="Helical" evidence="1">
    <location>
        <begin position="110"/>
        <end position="129"/>
    </location>
</feature>
<keyword evidence="3" id="KW-1185">Reference proteome</keyword>
<dbReference type="EMBL" id="JACJIM010000003">
    <property type="protein sequence ID" value="MBA9063142.1"/>
    <property type="molecule type" value="Genomic_DNA"/>
</dbReference>
<accession>A0ABR6DAM0</accession>